<keyword evidence="11" id="KW-1185">Reference proteome</keyword>
<feature type="transmembrane region" description="Helical" evidence="9">
    <location>
        <begin position="164"/>
        <end position="180"/>
    </location>
</feature>
<dbReference type="GO" id="GO:0032153">
    <property type="term" value="C:cell division site"/>
    <property type="evidence" value="ECO:0007669"/>
    <property type="project" value="TreeGrafter"/>
</dbReference>
<dbReference type="GO" id="GO:0051301">
    <property type="term" value="P:cell division"/>
    <property type="evidence" value="ECO:0007669"/>
    <property type="project" value="InterPro"/>
</dbReference>
<keyword evidence="3 9" id="KW-0812">Transmembrane</keyword>
<evidence type="ECO:0000256" key="5">
    <source>
        <dbReference type="ARBA" id="ARBA00022989"/>
    </source>
</evidence>
<keyword evidence="6 9" id="KW-0472">Membrane</keyword>
<dbReference type="GO" id="GO:0008360">
    <property type="term" value="P:regulation of cell shape"/>
    <property type="evidence" value="ECO:0007669"/>
    <property type="project" value="UniProtKB-KW"/>
</dbReference>
<dbReference type="OrthoDB" id="9812661at2"/>
<feature type="transmembrane region" description="Helical" evidence="9">
    <location>
        <begin position="208"/>
        <end position="226"/>
    </location>
</feature>
<comment type="catalytic activity">
    <reaction evidence="8">
        <text>[GlcNAc-(1-&gt;4)-Mur2Ac(oyl-L-Ala-gamma-D-Glu-L-Lys-D-Ala-D-Ala)](n)-di-trans,octa-cis-undecaprenyl diphosphate + beta-D-GlcNAc-(1-&gt;4)-Mur2Ac(oyl-L-Ala-gamma-D-Glu-L-Lys-D-Ala-D-Ala)-di-trans,octa-cis-undecaprenyl diphosphate = [GlcNAc-(1-&gt;4)-Mur2Ac(oyl-L-Ala-gamma-D-Glu-L-Lys-D-Ala-D-Ala)](n+1)-di-trans,octa-cis-undecaprenyl diphosphate + di-trans,octa-cis-undecaprenyl diphosphate + H(+)</text>
        <dbReference type="Rhea" id="RHEA:23708"/>
        <dbReference type="Rhea" id="RHEA-COMP:9602"/>
        <dbReference type="Rhea" id="RHEA-COMP:9603"/>
        <dbReference type="ChEBI" id="CHEBI:15378"/>
        <dbReference type="ChEBI" id="CHEBI:58405"/>
        <dbReference type="ChEBI" id="CHEBI:60033"/>
        <dbReference type="ChEBI" id="CHEBI:78435"/>
        <dbReference type="EC" id="2.4.99.28"/>
    </reaction>
</comment>
<accession>A0A147KHC7</accession>
<evidence type="ECO:0000256" key="8">
    <source>
        <dbReference type="ARBA" id="ARBA00049902"/>
    </source>
</evidence>
<dbReference type="PANTHER" id="PTHR30474:SF14">
    <property type="entry name" value="CELL CYCLE PROTEIN"/>
    <property type="match status" value="1"/>
</dbReference>
<evidence type="ECO:0000256" key="1">
    <source>
        <dbReference type="ARBA" id="ARBA00004141"/>
    </source>
</evidence>
<dbReference type="InterPro" id="IPR011923">
    <property type="entry name" value="RodA/MrdB"/>
</dbReference>
<dbReference type="EMBL" id="LGEM01000082">
    <property type="protein sequence ID" value="KUP96694.1"/>
    <property type="molecule type" value="Genomic_DNA"/>
</dbReference>
<feature type="transmembrane region" description="Helical" evidence="9">
    <location>
        <begin position="65"/>
        <end position="86"/>
    </location>
</feature>
<evidence type="ECO:0000256" key="3">
    <source>
        <dbReference type="ARBA" id="ARBA00022692"/>
    </source>
</evidence>
<dbReference type="PATRIC" id="fig|665004.4.peg.3277"/>
<dbReference type="Pfam" id="PF01098">
    <property type="entry name" value="FTSW_RODA_SPOVE"/>
    <property type="match status" value="1"/>
</dbReference>
<protein>
    <recommendedName>
        <fullName evidence="7">peptidoglycan glycosyltransferase</fullName>
        <ecNumber evidence="7">2.4.99.28</ecNumber>
    </recommendedName>
</protein>
<evidence type="ECO:0000256" key="7">
    <source>
        <dbReference type="ARBA" id="ARBA00044770"/>
    </source>
</evidence>
<keyword evidence="5 9" id="KW-1133">Transmembrane helix</keyword>
<evidence type="ECO:0000256" key="9">
    <source>
        <dbReference type="SAM" id="Phobius"/>
    </source>
</evidence>
<dbReference type="InterPro" id="IPR018365">
    <property type="entry name" value="Cell_cycle_FtsW-rel_CS"/>
</dbReference>
<feature type="transmembrane region" description="Helical" evidence="9">
    <location>
        <begin position="297"/>
        <end position="317"/>
    </location>
</feature>
<evidence type="ECO:0000313" key="10">
    <source>
        <dbReference type="EMBL" id="KUP96694.1"/>
    </source>
</evidence>
<evidence type="ECO:0000256" key="4">
    <source>
        <dbReference type="ARBA" id="ARBA00022960"/>
    </source>
</evidence>
<dbReference type="Proteomes" id="UP000074382">
    <property type="component" value="Unassembled WGS sequence"/>
</dbReference>
<dbReference type="STRING" id="665004.AC529_10945"/>
<organism evidence="10 11">
    <name type="scientific">Thermobifida cellulosilytica TB100</name>
    <dbReference type="NCBI Taxonomy" id="665004"/>
    <lineage>
        <taxon>Bacteria</taxon>
        <taxon>Bacillati</taxon>
        <taxon>Actinomycetota</taxon>
        <taxon>Actinomycetes</taxon>
        <taxon>Streptosporangiales</taxon>
        <taxon>Nocardiopsidaceae</taxon>
        <taxon>Thermobifida</taxon>
    </lineage>
</organism>
<dbReference type="PROSITE" id="PS00428">
    <property type="entry name" value="FTSW_RODA_SPOVE"/>
    <property type="match status" value="1"/>
</dbReference>
<feature type="transmembrane region" description="Helical" evidence="9">
    <location>
        <begin position="329"/>
        <end position="351"/>
    </location>
</feature>
<sequence length="392" mass="41032">MSLRVERLTSPSAPLPRLRQRIARFLPRRLDRVLLGAVLALGVLGTLMVWSATLQPGGPPLPTGYAWRHLGHLLAALLVCVAVATVDHRLLRAYVPVLFAVATVALVLVLTPLGRVVNGSRSWIAIGEVQVQPAEIAKIALILSVAALLGGPRDGTRAPDRRDVLLSLGALAVLVGLVMMQPDLGSALVLGAVYLAMLALSGASPRWVLALIGCGVLGVLAVWWLGLLKDYQVARFASFLDPEADPLGAGYNVNQAIIAVGSGGLIGSGPFRGAQTGGKFVPEQHTDFIFTVAAEELGFVGGCAVVVLLGVVLLRILRIAAHCDQPYERLVCAGVAAWFCFQGFVNIGMTLGVTPVTGLPLPFVSYGGSAAVANLAAVGLVLAVHARTRRAE</sequence>
<reference evidence="11" key="1">
    <citation type="journal article" date="2017" name="Acta Aliment.">
        <title>Plant polysaccharide degrading enzyme system of Thermpbifida cellulosilytica TB100 revealed by de novo genome project data.</title>
        <authorList>
            <person name="Toth A."/>
            <person name="Baka E."/>
            <person name="Luzics S."/>
            <person name="Bata-Vidacs I."/>
            <person name="Nagy I."/>
            <person name="Balint B."/>
            <person name="Herceg R."/>
            <person name="Olasz F."/>
            <person name="Wilk T."/>
            <person name="Nagy T."/>
            <person name="Kriszt B."/>
            <person name="Nagy I."/>
            <person name="Kukolya J."/>
        </authorList>
    </citation>
    <scope>NUCLEOTIDE SEQUENCE [LARGE SCALE GENOMIC DNA]</scope>
    <source>
        <strain evidence="11">TB100</strain>
    </source>
</reference>
<feature type="transmembrane region" description="Helical" evidence="9">
    <location>
        <begin position="93"/>
        <end position="114"/>
    </location>
</feature>
<evidence type="ECO:0000256" key="2">
    <source>
        <dbReference type="ARBA" id="ARBA00004752"/>
    </source>
</evidence>
<dbReference type="NCBIfam" id="TIGR02210">
    <property type="entry name" value="rodA_shape"/>
    <property type="match status" value="1"/>
</dbReference>
<dbReference type="GO" id="GO:0015648">
    <property type="term" value="F:lipid-linked peptidoglycan transporter activity"/>
    <property type="evidence" value="ECO:0007669"/>
    <property type="project" value="TreeGrafter"/>
</dbReference>
<dbReference type="InterPro" id="IPR001182">
    <property type="entry name" value="FtsW/RodA"/>
</dbReference>
<gene>
    <name evidence="10" type="ORF">AC529_10945</name>
</gene>
<dbReference type="GO" id="GO:0005886">
    <property type="term" value="C:plasma membrane"/>
    <property type="evidence" value="ECO:0007669"/>
    <property type="project" value="TreeGrafter"/>
</dbReference>
<evidence type="ECO:0000256" key="6">
    <source>
        <dbReference type="ARBA" id="ARBA00023136"/>
    </source>
</evidence>
<dbReference type="AlphaFoldDB" id="A0A147KHC7"/>
<dbReference type="GO" id="GO:0008955">
    <property type="term" value="F:peptidoglycan glycosyltransferase activity"/>
    <property type="evidence" value="ECO:0007669"/>
    <property type="project" value="UniProtKB-EC"/>
</dbReference>
<feature type="transmembrane region" description="Helical" evidence="9">
    <location>
        <begin position="33"/>
        <end position="53"/>
    </location>
</feature>
<evidence type="ECO:0000313" key="11">
    <source>
        <dbReference type="Proteomes" id="UP000074382"/>
    </source>
</evidence>
<name>A0A147KHC7_THECS</name>
<feature type="transmembrane region" description="Helical" evidence="9">
    <location>
        <begin position="186"/>
        <end position="203"/>
    </location>
</feature>
<feature type="transmembrane region" description="Helical" evidence="9">
    <location>
        <begin position="134"/>
        <end position="152"/>
    </location>
</feature>
<proteinExistence type="predicted"/>
<dbReference type="PANTHER" id="PTHR30474">
    <property type="entry name" value="CELL CYCLE PROTEIN"/>
    <property type="match status" value="1"/>
</dbReference>
<dbReference type="RefSeq" id="WP_068757743.1">
    <property type="nucleotide sequence ID" value="NZ_KQ950184.1"/>
</dbReference>
<comment type="pathway">
    <text evidence="2">Cell wall biogenesis; peptidoglycan biosynthesis.</text>
</comment>
<comment type="caution">
    <text evidence="10">The sequence shown here is derived from an EMBL/GenBank/DDBJ whole genome shotgun (WGS) entry which is preliminary data.</text>
</comment>
<keyword evidence="4" id="KW-0133">Cell shape</keyword>
<feature type="transmembrane region" description="Helical" evidence="9">
    <location>
        <begin position="363"/>
        <end position="384"/>
    </location>
</feature>
<comment type="subcellular location">
    <subcellularLocation>
        <location evidence="1">Membrane</location>
        <topology evidence="1">Multi-pass membrane protein</topology>
    </subcellularLocation>
</comment>
<dbReference type="EC" id="2.4.99.28" evidence="7"/>